<dbReference type="CDD" id="cd06433">
    <property type="entry name" value="GT_2_WfgS_like"/>
    <property type="match status" value="1"/>
</dbReference>
<dbReference type="InterPro" id="IPR001173">
    <property type="entry name" value="Glyco_trans_2-like"/>
</dbReference>
<evidence type="ECO:0000259" key="2">
    <source>
        <dbReference type="Pfam" id="PF00535"/>
    </source>
</evidence>
<organism evidence="3 4">
    <name type="scientific">Candidatus Nitrospira neomarina</name>
    <dbReference type="NCBI Taxonomy" id="3020899"/>
    <lineage>
        <taxon>Bacteria</taxon>
        <taxon>Pseudomonadati</taxon>
        <taxon>Nitrospirota</taxon>
        <taxon>Nitrospiria</taxon>
        <taxon>Nitrospirales</taxon>
        <taxon>Nitrospiraceae</taxon>
        <taxon>Nitrospira</taxon>
    </lineage>
</organism>
<dbReference type="Pfam" id="PF00535">
    <property type="entry name" value="Glycos_transf_2"/>
    <property type="match status" value="1"/>
</dbReference>
<dbReference type="Proteomes" id="UP001302494">
    <property type="component" value="Chromosome"/>
</dbReference>
<name>A0AA96K2T1_9BACT</name>
<dbReference type="InterPro" id="IPR029044">
    <property type="entry name" value="Nucleotide-diphossugar_trans"/>
</dbReference>
<feature type="transmembrane region" description="Helical" evidence="1">
    <location>
        <begin position="282"/>
        <end position="306"/>
    </location>
</feature>
<keyword evidence="1" id="KW-1133">Transmembrane helix</keyword>
<dbReference type="EMBL" id="CP116968">
    <property type="protein sequence ID" value="WNM61889.1"/>
    <property type="molecule type" value="Genomic_DNA"/>
</dbReference>
<feature type="domain" description="Glycosyltransferase 2-like" evidence="2">
    <location>
        <begin position="40"/>
        <end position="205"/>
    </location>
</feature>
<accession>A0AA96K2T1</accession>
<evidence type="ECO:0000256" key="1">
    <source>
        <dbReference type="SAM" id="Phobius"/>
    </source>
</evidence>
<keyword evidence="1" id="KW-0812">Transmembrane</keyword>
<protein>
    <submittedName>
        <fullName evidence="3">Glycosyltransferase family 2 protein</fullName>
    </submittedName>
</protein>
<dbReference type="AlphaFoldDB" id="A0AA96K2T1"/>
<evidence type="ECO:0000313" key="3">
    <source>
        <dbReference type="EMBL" id="WNM61889.1"/>
    </source>
</evidence>
<sequence length="311" mass="36514">MKSPSISLPDTPMGKHGWPWTNSNPYPTHLIDNRPWPKISVVTPNYNCGEFLEETIRSVLLQGYPNLEYIIIDGGSTDGSQEIIKRYEPWLAYWITQSDQGQSAAINNGFRRASGEIMGWLNSDDYYQPHTLFRVALEVNPEKKKYIVMGEVYEVDARKRIIRRWKSRVPTLYSLLFQHRLCLLLGVVVMPCQPSVFWHRKVFESLGLLREDLKYAMDYDYWLKALRANYNFQYMAEVLSNYRFHAASKSNQGWQIFYPEWRGVAKESFSTLTSRQKVCAEIYWWFLLFPLSILTLPYRVFSYVVLGIKRG</sequence>
<keyword evidence="1" id="KW-0472">Membrane</keyword>
<proteinExistence type="predicted"/>
<dbReference type="Gene3D" id="3.90.550.10">
    <property type="entry name" value="Spore Coat Polysaccharide Biosynthesis Protein SpsA, Chain A"/>
    <property type="match status" value="1"/>
</dbReference>
<dbReference type="KEGG" id="nneo:PQG83_19425"/>
<dbReference type="PANTHER" id="PTHR22916">
    <property type="entry name" value="GLYCOSYLTRANSFERASE"/>
    <property type="match status" value="1"/>
</dbReference>
<gene>
    <name evidence="3" type="ORF">PQG83_19425</name>
</gene>
<dbReference type="GO" id="GO:0016758">
    <property type="term" value="F:hexosyltransferase activity"/>
    <property type="evidence" value="ECO:0007669"/>
    <property type="project" value="UniProtKB-ARBA"/>
</dbReference>
<dbReference type="RefSeq" id="WP_312744555.1">
    <property type="nucleotide sequence ID" value="NZ_CP116968.1"/>
</dbReference>
<dbReference type="SUPFAM" id="SSF53448">
    <property type="entry name" value="Nucleotide-diphospho-sugar transferases"/>
    <property type="match status" value="1"/>
</dbReference>
<dbReference type="PANTHER" id="PTHR22916:SF65">
    <property type="entry name" value="SLR1065 PROTEIN"/>
    <property type="match status" value="1"/>
</dbReference>
<evidence type="ECO:0000313" key="4">
    <source>
        <dbReference type="Proteomes" id="UP001302494"/>
    </source>
</evidence>
<reference evidence="3 4" key="1">
    <citation type="submission" date="2023-01" db="EMBL/GenBank/DDBJ databases">
        <title>Cultivation and genomic characterization of new, ubiquitous marine nitrite-oxidizing bacteria from the Nitrospirales.</title>
        <authorList>
            <person name="Mueller A.J."/>
            <person name="Daebeler A."/>
            <person name="Herbold C.W."/>
            <person name="Kirkegaard R.H."/>
            <person name="Daims H."/>
        </authorList>
    </citation>
    <scope>NUCLEOTIDE SEQUENCE [LARGE SCALE GENOMIC DNA]</scope>
    <source>
        <strain evidence="3 4">DK</strain>
    </source>
</reference>
<keyword evidence="4" id="KW-1185">Reference proteome</keyword>